<evidence type="ECO:0000313" key="3">
    <source>
        <dbReference type="Proteomes" id="UP000007800"/>
    </source>
</evidence>
<dbReference type="OrthoDB" id="10283070at2759"/>
<accession>C5K5W2</accession>
<evidence type="ECO:0000256" key="1">
    <source>
        <dbReference type="SAM" id="MobiDB-lite"/>
    </source>
</evidence>
<organism evidence="3">
    <name type="scientific">Perkinsus marinus (strain ATCC 50983 / TXsc)</name>
    <dbReference type="NCBI Taxonomy" id="423536"/>
    <lineage>
        <taxon>Eukaryota</taxon>
        <taxon>Sar</taxon>
        <taxon>Alveolata</taxon>
        <taxon>Perkinsozoa</taxon>
        <taxon>Perkinsea</taxon>
        <taxon>Perkinsida</taxon>
        <taxon>Perkinsidae</taxon>
        <taxon>Perkinsus</taxon>
    </lineage>
</organism>
<sequence length="509" mass="56297">MPSDAEPYSEDHGGSEGTFPTTPSGDGRPFGVHPAIHPTLVDYRSYVDIDFDGCPPENPFVFLRYSPITIRSEELVRHYNVDYKELGISYPRPIANMFDTDFYRRFFHGKVQEGSFRLRFVSSPEQKVKVMITITVASYIQGSNITGFTSTLFSLMECIKDCCDRGNFVWNDFVVCAVIDGRREFSIDAPEGPRSLLSELQHMGLYYNVDSLWKDGAAMDRCKRLFVEDREARALGSLTVDHGQPVYMHVFETVVQLGGDSFPPLQMMTCVKEFAGISSASPTISRRPECHLWALEGIARHFATVSESDDLQVVLLDCGICPIPSALLRFSDVLSLDSVAIVSGDTISDSDHQIPVAPAPHLMTLNPALAGFLMQRRIDDLLDGSSETALGGNSTRVNVAMCALRLDRVQTDRYFVSLTKTGNRGPYGPFRCNLYVSDDRVLSLAAAPGYRVDMLIGCRTQGSRLSEKFVSGSAEEFSFCDLIACDDSHGHGVVYSLSLSSSSRDLLPV</sequence>
<evidence type="ECO:0000313" key="2">
    <source>
        <dbReference type="EMBL" id="EER20123.1"/>
    </source>
</evidence>
<dbReference type="InParanoid" id="C5K5W2"/>
<reference evidence="2 3" key="1">
    <citation type="submission" date="2008-07" db="EMBL/GenBank/DDBJ databases">
        <authorList>
            <person name="El-Sayed N."/>
            <person name="Caler E."/>
            <person name="Inman J."/>
            <person name="Amedeo P."/>
            <person name="Hass B."/>
            <person name="Wortman J."/>
        </authorList>
    </citation>
    <scope>NUCLEOTIDE SEQUENCE [LARGE SCALE GENOMIC DNA]</scope>
    <source>
        <strain evidence="3">ATCC 50983 / TXsc</strain>
    </source>
</reference>
<name>C5K5W2_PERM5</name>
<dbReference type="OMA" id="ISRRPEC"/>
<dbReference type="Pfam" id="PF01644">
    <property type="entry name" value="Chitin_synth_1"/>
    <property type="match status" value="1"/>
</dbReference>
<dbReference type="GeneID" id="9053633"/>
<dbReference type="Proteomes" id="UP000007800">
    <property type="component" value="Unassembled WGS sequence"/>
</dbReference>
<dbReference type="RefSeq" id="XP_002788327.1">
    <property type="nucleotide sequence ID" value="XM_002788281.1"/>
</dbReference>
<protein>
    <submittedName>
        <fullName evidence="2">Uncharacterized protein</fullName>
    </submittedName>
</protein>
<keyword evidence="3" id="KW-1185">Reference proteome</keyword>
<gene>
    <name evidence="2" type="ORF">Pmar_PMAR026713</name>
</gene>
<proteinExistence type="predicted"/>
<dbReference type="AlphaFoldDB" id="C5K5W2"/>
<feature type="region of interest" description="Disordered" evidence="1">
    <location>
        <begin position="1"/>
        <end position="31"/>
    </location>
</feature>
<dbReference type="EMBL" id="GG670791">
    <property type="protein sequence ID" value="EER20123.1"/>
    <property type="molecule type" value="Genomic_DNA"/>
</dbReference>